<dbReference type="Gene3D" id="3.20.20.370">
    <property type="entry name" value="Glycoside hydrolase/deacetylase"/>
    <property type="match status" value="1"/>
</dbReference>
<proteinExistence type="predicted"/>
<organism evidence="1 2">
    <name type="scientific">Mucilaginibacter xinganensis</name>
    <dbReference type="NCBI Taxonomy" id="1234841"/>
    <lineage>
        <taxon>Bacteria</taxon>
        <taxon>Pseudomonadati</taxon>
        <taxon>Bacteroidota</taxon>
        <taxon>Sphingobacteriia</taxon>
        <taxon>Sphingobacteriales</taxon>
        <taxon>Sphingobacteriaceae</taxon>
        <taxon>Mucilaginibacter</taxon>
    </lineage>
</organism>
<dbReference type="GO" id="GO:0005975">
    <property type="term" value="P:carbohydrate metabolic process"/>
    <property type="evidence" value="ECO:0007669"/>
    <property type="project" value="InterPro"/>
</dbReference>
<protein>
    <recommendedName>
        <fullName evidence="3">DUF2334 domain-containing protein</fullName>
    </recommendedName>
</protein>
<dbReference type="RefSeq" id="WP_094571055.1">
    <property type="nucleotide sequence ID" value="NZ_CP022743.1"/>
</dbReference>
<accession>A0A223NY05</accession>
<evidence type="ECO:0000313" key="2">
    <source>
        <dbReference type="Proteomes" id="UP000215002"/>
    </source>
</evidence>
<dbReference type="AlphaFoldDB" id="A0A223NY05"/>
<keyword evidence="2" id="KW-1185">Reference proteome</keyword>
<dbReference type="InterPro" id="IPR018763">
    <property type="entry name" value="DUF2334"/>
</dbReference>
<evidence type="ECO:0008006" key="3">
    <source>
        <dbReference type="Google" id="ProtNLM"/>
    </source>
</evidence>
<reference evidence="1 2" key="1">
    <citation type="submission" date="2017-08" db="EMBL/GenBank/DDBJ databases">
        <title>Complete genome sequence of Mucilaginibacter sp. strain BJC16-A31.</title>
        <authorList>
            <consortium name="Henan University of Science and Technology"/>
            <person name="You X."/>
        </authorList>
    </citation>
    <scope>NUCLEOTIDE SEQUENCE [LARGE SCALE GENOMIC DNA]</scope>
    <source>
        <strain evidence="1 2">BJC16-A31</strain>
    </source>
</reference>
<name>A0A223NY05_9SPHI</name>
<dbReference type="Pfam" id="PF10096">
    <property type="entry name" value="DUF2334"/>
    <property type="match status" value="1"/>
</dbReference>
<gene>
    <name evidence="1" type="ORF">MuYL_2856</name>
</gene>
<sequence>MVQYLIRLDDLCPTNNLSKWERFFDLFDHYDIKPMIAVIPDNKDPGLNICGDFNPVFWQLVRDLQKRNYFIALHGFQHLYVNENSGILKLNKKSEFAGLSLPDQELKINSAVQIFTRENIDSSMFIAPSHTFDRNTLIALNKCSDIHTISDGLIKHPYLKYGFSWIPVQLSEVEAKSSGTWTFNYHPETCTDKAFEKVRDFIHKNHKLFVRPSDLTFKPYTSVDFIAEKYRIYRRLVRDFVKHNLLACKTRFKYQQPL</sequence>
<dbReference type="InterPro" id="IPR011330">
    <property type="entry name" value="Glyco_hydro/deAcase_b/a-brl"/>
</dbReference>
<dbReference type="SUPFAM" id="SSF88713">
    <property type="entry name" value="Glycoside hydrolase/deacetylase"/>
    <property type="match status" value="1"/>
</dbReference>
<dbReference type="OrthoDB" id="9792651at2"/>
<dbReference type="KEGG" id="muc:MuYL_2856"/>
<dbReference type="Proteomes" id="UP000215002">
    <property type="component" value="Chromosome"/>
</dbReference>
<evidence type="ECO:0000313" key="1">
    <source>
        <dbReference type="EMBL" id="ASU34743.1"/>
    </source>
</evidence>
<dbReference type="EMBL" id="CP022743">
    <property type="protein sequence ID" value="ASU34743.1"/>
    <property type="molecule type" value="Genomic_DNA"/>
</dbReference>